<dbReference type="PROSITE" id="PS50045">
    <property type="entry name" value="SIGMA54_INTERACT_4"/>
    <property type="match status" value="1"/>
</dbReference>
<keyword evidence="4" id="KW-0238">DNA-binding</keyword>
<dbReference type="InterPro" id="IPR003018">
    <property type="entry name" value="GAF"/>
</dbReference>
<dbReference type="Gene3D" id="1.10.10.60">
    <property type="entry name" value="Homeodomain-like"/>
    <property type="match status" value="1"/>
</dbReference>
<dbReference type="InterPro" id="IPR029016">
    <property type="entry name" value="GAF-like_dom_sf"/>
</dbReference>
<dbReference type="InterPro" id="IPR025943">
    <property type="entry name" value="Sigma_54_int_dom_ATP-bd_2"/>
</dbReference>
<dbReference type="SUPFAM" id="SSF46689">
    <property type="entry name" value="Homeodomain-like"/>
    <property type="match status" value="1"/>
</dbReference>
<evidence type="ECO:0000256" key="3">
    <source>
        <dbReference type="ARBA" id="ARBA00023015"/>
    </source>
</evidence>
<dbReference type="InterPro" id="IPR058031">
    <property type="entry name" value="AAA_lid_NorR"/>
</dbReference>
<dbReference type="PROSITE" id="PS00688">
    <property type="entry name" value="SIGMA54_INTERACT_3"/>
    <property type="match status" value="1"/>
</dbReference>
<dbReference type="InterPro" id="IPR025944">
    <property type="entry name" value="Sigma_54_int_dom_CS"/>
</dbReference>
<dbReference type="Gene3D" id="3.30.450.40">
    <property type="match status" value="1"/>
</dbReference>
<dbReference type="InterPro" id="IPR009057">
    <property type="entry name" value="Homeodomain-like_sf"/>
</dbReference>
<dbReference type="PROSITE" id="PS00675">
    <property type="entry name" value="SIGMA54_INTERACT_1"/>
    <property type="match status" value="1"/>
</dbReference>
<dbReference type="Pfam" id="PF02954">
    <property type="entry name" value="HTH_8"/>
    <property type="match status" value="1"/>
</dbReference>
<dbReference type="EMBL" id="QGTJ01000003">
    <property type="protein sequence ID" value="PWV63088.1"/>
    <property type="molecule type" value="Genomic_DNA"/>
</dbReference>
<evidence type="ECO:0000256" key="4">
    <source>
        <dbReference type="ARBA" id="ARBA00023125"/>
    </source>
</evidence>
<dbReference type="GO" id="GO:0006355">
    <property type="term" value="P:regulation of DNA-templated transcription"/>
    <property type="evidence" value="ECO:0007669"/>
    <property type="project" value="InterPro"/>
</dbReference>
<comment type="caution">
    <text evidence="8">The sequence shown here is derived from an EMBL/GenBank/DDBJ whole genome shotgun (WGS) entry which is preliminary data.</text>
</comment>
<evidence type="ECO:0000313" key="8">
    <source>
        <dbReference type="EMBL" id="PWV63088.1"/>
    </source>
</evidence>
<accession>A0A317MX42</accession>
<dbReference type="SMART" id="SM00065">
    <property type="entry name" value="GAF"/>
    <property type="match status" value="1"/>
</dbReference>
<dbReference type="InterPro" id="IPR027417">
    <property type="entry name" value="P-loop_NTPase"/>
</dbReference>
<dbReference type="FunFam" id="1.10.8.60:FF:000014">
    <property type="entry name" value="DNA-binding transcriptional regulator NtrC"/>
    <property type="match status" value="1"/>
</dbReference>
<dbReference type="Pfam" id="PF00158">
    <property type="entry name" value="Sigma54_activat"/>
    <property type="match status" value="1"/>
</dbReference>
<dbReference type="FunFam" id="3.40.50.300:FF:000006">
    <property type="entry name" value="DNA-binding transcriptional regulator NtrC"/>
    <property type="match status" value="1"/>
</dbReference>
<evidence type="ECO:0000313" key="9">
    <source>
        <dbReference type="Proteomes" id="UP000246569"/>
    </source>
</evidence>
<dbReference type="GO" id="GO:0043565">
    <property type="term" value="F:sequence-specific DNA binding"/>
    <property type="evidence" value="ECO:0007669"/>
    <property type="project" value="InterPro"/>
</dbReference>
<dbReference type="SUPFAM" id="SSF55781">
    <property type="entry name" value="GAF domain-like"/>
    <property type="match status" value="1"/>
</dbReference>
<dbReference type="CDD" id="cd00009">
    <property type="entry name" value="AAA"/>
    <property type="match status" value="1"/>
</dbReference>
<dbReference type="GO" id="GO:0005524">
    <property type="term" value="F:ATP binding"/>
    <property type="evidence" value="ECO:0007669"/>
    <property type="project" value="UniProtKB-KW"/>
</dbReference>
<evidence type="ECO:0000256" key="5">
    <source>
        <dbReference type="ARBA" id="ARBA00023159"/>
    </source>
</evidence>
<dbReference type="InterPro" id="IPR025662">
    <property type="entry name" value="Sigma_54_int_dom_ATP-bd_1"/>
</dbReference>
<keyword evidence="3" id="KW-0805">Transcription regulation</keyword>
<gene>
    <name evidence="8" type="ORF">C7443_10312</name>
</gene>
<organism evidence="8 9">
    <name type="scientific">Plasticicumulans acidivorans</name>
    <dbReference type="NCBI Taxonomy" id="886464"/>
    <lineage>
        <taxon>Bacteria</taxon>
        <taxon>Pseudomonadati</taxon>
        <taxon>Pseudomonadota</taxon>
        <taxon>Gammaproteobacteria</taxon>
        <taxon>Candidatus Competibacteraceae</taxon>
        <taxon>Plasticicumulans</taxon>
    </lineage>
</organism>
<dbReference type="Pfam" id="PF25601">
    <property type="entry name" value="AAA_lid_14"/>
    <property type="match status" value="1"/>
</dbReference>
<proteinExistence type="predicted"/>
<evidence type="ECO:0000256" key="1">
    <source>
        <dbReference type="ARBA" id="ARBA00022741"/>
    </source>
</evidence>
<reference evidence="8 9" key="1">
    <citation type="submission" date="2018-05" db="EMBL/GenBank/DDBJ databases">
        <title>Genomic Encyclopedia of Type Strains, Phase IV (KMG-IV): sequencing the most valuable type-strain genomes for metagenomic binning, comparative biology and taxonomic classification.</title>
        <authorList>
            <person name="Goeker M."/>
        </authorList>
    </citation>
    <scope>NUCLEOTIDE SEQUENCE [LARGE SCALE GENOMIC DNA]</scope>
    <source>
        <strain evidence="8 9">DSM 23606</strain>
    </source>
</reference>
<dbReference type="Gene3D" id="1.10.8.60">
    <property type="match status" value="1"/>
</dbReference>
<protein>
    <submittedName>
        <fullName evidence="8">Nif-specific regulatory protein</fullName>
    </submittedName>
</protein>
<dbReference type="InterPro" id="IPR002078">
    <property type="entry name" value="Sigma_54_int"/>
</dbReference>
<keyword evidence="1" id="KW-0547">Nucleotide-binding</keyword>
<evidence type="ECO:0000259" key="7">
    <source>
        <dbReference type="PROSITE" id="PS50045"/>
    </source>
</evidence>
<dbReference type="PROSITE" id="PS00676">
    <property type="entry name" value="SIGMA54_INTERACT_2"/>
    <property type="match status" value="1"/>
</dbReference>
<sequence>MSAAGGDGRSPRVTERSQVQLAVSQSMFCEFDMGECRTSFMPLLYEMSRVSTETADLPRILRILMRLLRQYLKAERGSISLRDPDGGEVSVHDSFGAWDEHEPGLHALSQRAIARGEAGVIAHIPGEPDFQGNPLAPSHSTLCAPIMRNSRVIGTLSAQRVYLNRRLLNLDLEILSILAMHIAPAVDLYLRETVRRTSLEDENRRLRDAVRERFKPSNIIGSSQAMQGVYALIERVTRSKTTVLILGESGVGKELVASAIHYNGPDADGPFIKFNCAALPESIIESELFGHERGAFTGAHSTRRGRFEEADGGTIFIDEVGELSLAMQAKLLRILQERDFERVGGNTTIQVDLRVLAATNRDLQAMVRQGTFREDLYYRLNVFPIAIPSLRERGHDIMALAEHFVARFASDMGVEIHGIAAGAQNMLLCYHWPGNVRELENVIERAVILAEGGTIEAAHLPPSLQTPVASELASGTGGRLEARLGAVEYEMIAEALQLHHGNMTEAAHHLKLSRRVLGLRMERYGLTYKDFR</sequence>
<evidence type="ECO:0000256" key="2">
    <source>
        <dbReference type="ARBA" id="ARBA00022840"/>
    </source>
</evidence>
<dbReference type="SMART" id="SM00382">
    <property type="entry name" value="AAA"/>
    <property type="match status" value="1"/>
</dbReference>
<feature type="domain" description="Sigma-54 factor interaction" evidence="7">
    <location>
        <begin position="219"/>
        <end position="448"/>
    </location>
</feature>
<dbReference type="PANTHER" id="PTHR32071">
    <property type="entry name" value="TRANSCRIPTIONAL REGULATORY PROTEIN"/>
    <property type="match status" value="1"/>
</dbReference>
<evidence type="ECO:0000256" key="6">
    <source>
        <dbReference type="ARBA" id="ARBA00023163"/>
    </source>
</evidence>
<dbReference type="InterPro" id="IPR002197">
    <property type="entry name" value="HTH_Fis"/>
</dbReference>
<keyword evidence="6" id="KW-0804">Transcription</keyword>
<keyword evidence="2" id="KW-0067">ATP-binding</keyword>
<dbReference type="Proteomes" id="UP000246569">
    <property type="component" value="Unassembled WGS sequence"/>
</dbReference>
<dbReference type="AlphaFoldDB" id="A0A317MX42"/>
<keyword evidence="5" id="KW-0010">Activator</keyword>
<name>A0A317MX42_9GAMM</name>
<dbReference type="PRINTS" id="PR01590">
    <property type="entry name" value="HTHFIS"/>
</dbReference>
<dbReference type="Pfam" id="PF01590">
    <property type="entry name" value="GAF"/>
    <property type="match status" value="1"/>
</dbReference>
<dbReference type="SUPFAM" id="SSF52540">
    <property type="entry name" value="P-loop containing nucleoside triphosphate hydrolases"/>
    <property type="match status" value="1"/>
</dbReference>
<keyword evidence="9" id="KW-1185">Reference proteome</keyword>
<dbReference type="Gene3D" id="3.40.50.300">
    <property type="entry name" value="P-loop containing nucleotide triphosphate hydrolases"/>
    <property type="match status" value="1"/>
</dbReference>
<dbReference type="InterPro" id="IPR003593">
    <property type="entry name" value="AAA+_ATPase"/>
</dbReference>